<reference evidence="2 3" key="1">
    <citation type="journal article" date="2019" name="J. Ind. Microbiol. Biotechnol.">
        <title>The complete genomic sequence of Streptomyces spectabilis NRRL-2792 and identification of secondary metabolite biosynthetic gene clusters.</title>
        <authorList>
            <person name="Sinha A."/>
            <person name="Phillips-Salemka S."/>
            <person name="Niraula T.A."/>
            <person name="Short K.A."/>
            <person name="Niraula N.P."/>
        </authorList>
    </citation>
    <scope>NUCLEOTIDE SEQUENCE [LARGE SCALE GENOMIC DNA]</scope>
    <source>
        <strain evidence="2 3">NRRL 2792</strain>
    </source>
</reference>
<organism evidence="2 3">
    <name type="scientific">Streptomyces spectabilis</name>
    <dbReference type="NCBI Taxonomy" id="68270"/>
    <lineage>
        <taxon>Bacteria</taxon>
        <taxon>Bacillati</taxon>
        <taxon>Actinomycetota</taxon>
        <taxon>Actinomycetes</taxon>
        <taxon>Kitasatosporales</taxon>
        <taxon>Streptomycetaceae</taxon>
        <taxon>Streptomyces</taxon>
    </lineage>
</organism>
<dbReference type="AlphaFoldDB" id="A0A516R917"/>
<dbReference type="Proteomes" id="UP000316806">
    <property type="component" value="Chromosome"/>
</dbReference>
<evidence type="ECO:0000313" key="3">
    <source>
        <dbReference type="Proteomes" id="UP000316806"/>
    </source>
</evidence>
<feature type="coiled-coil region" evidence="1">
    <location>
        <begin position="45"/>
        <end position="72"/>
    </location>
</feature>
<evidence type="ECO:0000313" key="2">
    <source>
        <dbReference type="EMBL" id="QDQ12151.1"/>
    </source>
</evidence>
<keyword evidence="1" id="KW-0175">Coiled coil</keyword>
<gene>
    <name evidence="2" type="ORF">FH965_17520</name>
</gene>
<protein>
    <submittedName>
        <fullName evidence="2">Uncharacterized protein</fullName>
    </submittedName>
</protein>
<proteinExistence type="predicted"/>
<accession>A0A516R917</accession>
<evidence type="ECO:0000256" key="1">
    <source>
        <dbReference type="SAM" id="Coils"/>
    </source>
</evidence>
<dbReference type="RefSeq" id="WP_144004018.1">
    <property type="nucleotide sequence ID" value="NZ_CP040916.1"/>
</dbReference>
<sequence>MGGIDWGDAPTWVAGAFAAAAAYYARGTLKSQQKQISEQRQFIAEQSTNLALEREELRLATLERRERQARLIHVEEGYEERRLGLLRNDSDAPIYDLVIQFGNEVPETGVPIVGDRRIVYGPTTRLEPGRLPCAVFGAGLALTFDLQHGPGERLITFRDDAGVNWSISPHGKLEEVPRAPGIP</sequence>
<dbReference type="EMBL" id="CP040916">
    <property type="protein sequence ID" value="QDQ12151.1"/>
    <property type="molecule type" value="Genomic_DNA"/>
</dbReference>
<name>A0A516R917_STRST</name>